<reference evidence="1 2" key="1">
    <citation type="submission" date="2020-10" db="EMBL/GenBank/DDBJ databases">
        <title>The Coptis chinensis genome and diversification of protoberbering-type alkaloids.</title>
        <authorList>
            <person name="Wang B."/>
            <person name="Shu S."/>
            <person name="Song C."/>
            <person name="Liu Y."/>
        </authorList>
    </citation>
    <scope>NUCLEOTIDE SEQUENCE [LARGE SCALE GENOMIC DNA]</scope>
    <source>
        <strain evidence="1">HL-2020</strain>
        <tissue evidence="1">Leaf</tissue>
    </source>
</reference>
<dbReference type="EMBL" id="JADFTS010000008">
    <property type="protein sequence ID" value="KAF9593877.1"/>
    <property type="molecule type" value="Genomic_DNA"/>
</dbReference>
<evidence type="ECO:0000313" key="1">
    <source>
        <dbReference type="EMBL" id="KAF9593877.1"/>
    </source>
</evidence>
<proteinExistence type="predicted"/>
<keyword evidence="2" id="KW-1185">Reference proteome</keyword>
<dbReference type="Proteomes" id="UP000631114">
    <property type="component" value="Unassembled WGS sequence"/>
</dbReference>
<sequence>MEKLVDNEMRNLKIDPQTSKDCFFNSGGVFVFGTSNSSSVDMKLPYEMKNLNIGSNAAHTFVFGQSGSVDFKLPHQMKNLNIGDTTGNVEFKAKGSDERRSVFRRIRMRLVRLELVNRLCCPVS</sequence>
<protein>
    <submittedName>
        <fullName evidence="1">Uncharacterized protein</fullName>
    </submittedName>
</protein>
<evidence type="ECO:0000313" key="2">
    <source>
        <dbReference type="Proteomes" id="UP000631114"/>
    </source>
</evidence>
<name>A0A835H8W2_9MAGN</name>
<organism evidence="1 2">
    <name type="scientific">Coptis chinensis</name>
    <dbReference type="NCBI Taxonomy" id="261450"/>
    <lineage>
        <taxon>Eukaryota</taxon>
        <taxon>Viridiplantae</taxon>
        <taxon>Streptophyta</taxon>
        <taxon>Embryophyta</taxon>
        <taxon>Tracheophyta</taxon>
        <taxon>Spermatophyta</taxon>
        <taxon>Magnoliopsida</taxon>
        <taxon>Ranunculales</taxon>
        <taxon>Ranunculaceae</taxon>
        <taxon>Coptidoideae</taxon>
        <taxon>Coptis</taxon>
    </lineage>
</organism>
<gene>
    <name evidence="1" type="ORF">IFM89_025668</name>
</gene>
<dbReference type="AlphaFoldDB" id="A0A835H8W2"/>
<accession>A0A835H8W2</accession>
<comment type="caution">
    <text evidence="1">The sequence shown here is derived from an EMBL/GenBank/DDBJ whole genome shotgun (WGS) entry which is preliminary data.</text>
</comment>